<comment type="caution">
    <text evidence="2">The sequence shown here is derived from an EMBL/GenBank/DDBJ whole genome shotgun (WGS) entry which is preliminary data.</text>
</comment>
<proteinExistence type="predicted"/>
<gene>
    <name evidence="2" type="ORF">CR513_13342</name>
</gene>
<evidence type="ECO:0000313" key="3">
    <source>
        <dbReference type="Proteomes" id="UP000257109"/>
    </source>
</evidence>
<evidence type="ECO:0000313" key="2">
    <source>
        <dbReference type="EMBL" id="RDY03107.1"/>
    </source>
</evidence>
<feature type="region of interest" description="Disordered" evidence="1">
    <location>
        <begin position="1"/>
        <end position="29"/>
    </location>
</feature>
<dbReference type="EMBL" id="QJKJ01002383">
    <property type="protein sequence ID" value="RDY03107.1"/>
    <property type="molecule type" value="Genomic_DNA"/>
</dbReference>
<keyword evidence="3" id="KW-1185">Reference proteome</keyword>
<name>A0A371HJZ4_MUCPR</name>
<feature type="non-terminal residue" evidence="2">
    <location>
        <position position="1"/>
    </location>
</feature>
<accession>A0A371HJZ4</accession>
<organism evidence="2 3">
    <name type="scientific">Mucuna pruriens</name>
    <name type="common">Velvet bean</name>
    <name type="synonym">Dolichos pruriens</name>
    <dbReference type="NCBI Taxonomy" id="157652"/>
    <lineage>
        <taxon>Eukaryota</taxon>
        <taxon>Viridiplantae</taxon>
        <taxon>Streptophyta</taxon>
        <taxon>Embryophyta</taxon>
        <taxon>Tracheophyta</taxon>
        <taxon>Spermatophyta</taxon>
        <taxon>Magnoliopsida</taxon>
        <taxon>eudicotyledons</taxon>
        <taxon>Gunneridae</taxon>
        <taxon>Pentapetalae</taxon>
        <taxon>rosids</taxon>
        <taxon>fabids</taxon>
        <taxon>Fabales</taxon>
        <taxon>Fabaceae</taxon>
        <taxon>Papilionoideae</taxon>
        <taxon>50 kb inversion clade</taxon>
        <taxon>NPAAA clade</taxon>
        <taxon>indigoferoid/millettioid clade</taxon>
        <taxon>Phaseoleae</taxon>
        <taxon>Mucuna</taxon>
    </lineage>
</organism>
<dbReference type="AlphaFoldDB" id="A0A371HJZ4"/>
<reference evidence="2" key="1">
    <citation type="submission" date="2018-05" db="EMBL/GenBank/DDBJ databases">
        <title>Draft genome of Mucuna pruriens seed.</title>
        <authorList>
            <person name="Nnadi N.E."/>
            <person name="Vos R."/>
            <person name="Hasami M.H."/>
            <person name="Devisetty U.K."/>
            <person name="Aguiy J.C."/>
        </authorList>
    </citation>
    <scope>NUCLEOTIDE SEQUENCE [LARGE SCALE GENOMIC DNA]</scope>
    <source>
        <strain evidence="2">JCA_2017</strain>
    </source>
</reference>
<evidence type="ECO:0000256" key="1">
    <source>
        <dbReference type="SAM" id="MobiDB-lite"/>
    </source>
</evidence>
<sequence>MKKGEMWNDDKHWRASDDVNPEVRPPDSVSLKHPLDLSNKGRQILRCNALILSPSFVLF</sequence>
<feature type="compositionally biased region" description="Basic and acidic residues" evidence="1">
    <location>
        <begin position="1"/>
        <end position="17"/>
    </location>
</feature>
<protein>
    <submittedName>
        <fullName evidence="2">Uncharacterized protein</fullName>
    </submittedName>
</protein>
<dbReference type="Proteomes" id="UP000257109">
    <property type="component" value="Unassembled WGS sequence"/>
</dbReference>